<keyword evidence="2" id="KW-0547">Nucleotide-binding</keyword>
<dbReference type="RefSeq" id="YP_010059457.1">
    <property type="nucleotide sequence ID" value="NC_054725.1"/>
</dbReference>
<dbReference type="Proteomes" id="UP000503093">
    <property type="component" value="Segment"/>
</dbReference>
<dbReference type="GO" id="GO:0003678">
    <property type="term" value="F:DNA helicase activity"/>
    <property type="evidence" value="ECO:0007669"/>
    <property type="project" value="InterPro"/>
</dbReference>
<dbReference type="PANTHER" id="PTHR30153">
    <property type="entry name" value="REPLICATIVE DNA HELICASE DNAB"/>
    <property type="match status" value="1"/>
</dbReference>
<dbReference type="PROSITE" id="PS51199">
    <property type="entry name" value="SF4_HELICASE"/>
    <property type="match status" value="1"/>
</dbReference>
<evidence type="ECO:0000259" key="1">
    <source>
        <dbReference type="PROSITE" id="PS51199"/>
    </source>
</evidence>
<sequence length="424" mass="47700">MSESEASMERRLVGLFTDLGALTMAHERGVTADAFEEPVNGAIYSWCVEYWLDAQMRQVPTLAALNLEFPGVAIPAVVEESADFLVGLVQRRYVVRQAQRILTEAVNDLETDPVAVMSKLSEQSFRVSESVAPRNMRVDLSLNADERHDRYRRRAEQVDTGIGYGLTELDTHTQGVRPGELAVVAGYTKVGKSWFLVKAAVEARRAGFRPLLVTLELGVDEMSDRIDAAWAGVSYYRFSRGELDPMELHRMQEARQEIADAGGFHIEKPQMGERTVRNIVNRARQLGADLLLVDQLSFLDGEREYSGDRATTQKHSDIIFSLKDEINRESVGKVPCILAVQFNRESQRSNDGRGALFNLANTASIEQTADIIMGLWRNNEMRANNSMGLSILGSRRSDLADWMLTWRLTDRTEIRIRELMVATQ</sequence>
<name>A0A6G6XJR9_9CAUD</name>
<keyword evidence="2" id="KW-0347">Helicase</keyword>
<dbReference type="InterPro" id="IPR007694">
    <property type="entry name" value="DNA_helicase_DnaB-like_C"/>
</dbReference>
<dbReference type="Pfam" id="PF03796">
    <property type="entry name" value="DnaB_C"/>
    <property type="match status" value="1"/>
</dbReference>
<proteinExistence type="predicted"/>
<dbReference type="GO" id="GO:0006260">
    <property type="term" value="P:DNA replication"/>
    <property type="evidence" value="ECO:0007669"/>
    <property type="project" value="InterPro"/>
</dbReference>
<evidence type="ECO:0000313" key="2">
    <source>
        <dbReference type="EMBL" id="QIG58359.1"/>
    </source>
</evidence>
<gene>
    <name evidence="2" type="primary">208</name>
    <name evidence="2" type="ORF">SEA_SKOG_207</name>
</gene>
<keyword evidence="3" id="KW-1185">Reference proteome</keyword>
<dbReference type="Gene3D" id="3.40.50.300">
    <property type="entry name" value="P-loop containing nucleotide triphosphate hydrolases"/>
    <property type="match status" value="1"/>
</dbReference>
<reference evidence="2 3" key="1">
    <citation type="submission" date="2020-01" db="EMBL/GenBank/DDBJ databases">
        <authorList>
            <person name="Alvaro L.E."/>
            <person name="Baker K.N."/>
            <person name="Baxter I.S."/>
            <person name="Brown M.R."/>
            <person name="Driscoll K.D."/>
            <person name="Elrubaie J.M."/>
            <person name="Feith S.L."/>
            <person name="Indihar D.F."/>
            <person name="Knoch V.T."/>
            <person name="Koirtyohann K.M."/>
            <person name="Kratz M.A."/>
            <person name="Lear A.H."/>
            <person name="Lindblom K.E."/>
            <person name="Marcus E.R."/>
            <person name="Murphy M.E."/>
            <person name="Sensor R."/>
            <person name="Sherman S.J."/>
            <person name="Swift V.R."/>
            <person name="White K.E."/>
            <person name="Wills S.J."/>
            <person name="Gatt S.M."/>
            <person name="Lohbauer S.A."/>
            <person name="Power T.R."/>
            <person name="Rosales K.A."/>
            <person name="Sisson B.M."/>
            <person name="Isern S."/>
            <person name="Michael S.F."/>
            <person name="Sunnen C.N."/>
            <person name="Garlena R.A."/>
            <person name="Russell D.A."/>
            <person name="Pope W.H."/>
            <person name="Jacobs-Sera D."/>
            <person name="Hatfull G.F."/>
        </authorList>
    </citation>
    <scope>NUCLEOTIDE SEQUENCE [LARGE SCALE GENOMIC DNA]</scope>
</reference>
<protein>
    <submittedName>
        <fullName evidence="2">DnaB-like dsDNA helicase</fullName>
    </submittedName>
</protein>
<keyword evidence="2" id="KW-0067">ATP-binding</keyword>
<organism evidence="2 3">
    <name type="scientific">Gordonia phage Skog</name>
    <dbReference type="NCBI Taxonomy" id="2704033"/>
    <lineage>
        <taxon>Viruses</taxon>
        <taxon>Duplodnaviria</taxon>
        <taxon>Heunggongvirae</taxon>
        <taxon>Uroviricota</taxon>
        <taxon>Caudoviricetes</taxon>
        <taxon>Skogvirus</taxon>
        <taxon>Skogvirus Skog</taxon>
    </lineage>
</organism>
<dbReference type="EMBL" id="MN908687">
    <property type="protein sequence ID" value="QIG58359.1"/>
    <property type="molecule type" value="Genomic_DNA"/>
</dbReference>
<dbReference type="PANTHER" id="PTHR30153:SF2">
    <property type="entry name" value="REPLICATIVE DNA HELICASE"/>
    <property type="match status" value="1"/>
</dbReference>
<dbReference type="GeneID" id="64766689"/>
<accession>A0A6G6XJR9</accession>
<evidence type="ECO:0000313" key="3">
    <source>
        <dbReference type="Proteomes" id="UP000503093"/>
    </source>
</evidence>
<dbReference type="InterPro" id="IPR027417">
    <property type="entry name" value="P-loop_NTPase"/>
</dbReference>
<dbReference type="SUPFAM" id="SSF52540">
    <property type="entry name" value="P-loop containing nucleoside triphosphate hydrolases"/>
    <property type="match status" value="1"/>
</dbReference>
<keyword evidence="2" id="KW-0378">Hydrolase</keyword>
<feature type="domain" description="SF4 helicase" evidence="1">
    <location>
        <begin position="155"/>
        <end position="424"/>
    </location>
</feature>
<dbReference type="KEGG" id="vg:64766689"/>
<dbReference type="GO" id="GO:0005524">
    <property type="term" value="F:ATP binding"/>
    <property type="evidence" value="ECO:0007669"/>
    <property type="project" value="InterPro"/>
</dbReference>